<organism evidence="9 10">
    <name type="scientific">Malassezia restricta (strain ATCC 96810 / NBRC 103918 / CBS 7877)</name>
    <name type="common">Seborrheic dermatitis infection agent</name>
    <dbReference type="NCBI Taxonomy" id="425264"/>
    <lineage>
        <taxon>Eukaryota</taxon>
        <taxon>Fungi</taxon>
        <taxon>Dikarya</taxon>
        <taxon>Basidiomycota</taxon>
        <taxon>Ustilaginomycotina</taxon>
        <taxon>Malasseziomycetes</taxon>
        <taxon>Malasseziales</taxon>
        <taxon>Malasseziaceae</taxon>
        <taxon>Malassezia</taxon>
    </lineage>
</organism>
<keyword evidence="5 7" id="KW-0067">ATP-binding</keyword>
<dbReference type="GO" id="GO:0006397">
    <property type="term" value="P:mRNA processing"/>
    <property type="evidence" value="ECO:0007669"/>
    <property type="project" value="UniProtKB-KW"/>
</dbReference>
<sequence length="534" mass="59199">MSNEAPRREGTSLSNALSHSQASLATISFQPRSVAPSLTTKVAEAPVFVPRSAHASTTPVAPYAYTYEEPRPVRHPLQYHLYAPPFPHVSNVHPTHHAAMSFFMDPHLHEELHRKQEALYATANEPVAGVPESLHVYHSLVPLEPSAAAAVPSSLVDPRCRAQGSLTGASGDPSRVFGRCSHIYKATCALDGKCYVLRRFEHVRLHHPAAISAAERWRKIRHPNLVAVREAFTTRAFGDDSVVFVYDFHPLATTLYMEHMTVKPLVPDRRTGRLQPVSMYVPERVLWSYACQLASLLRAVHAAGLAARCMEPSKVLRTAHHRLRLTGCAILDVLAYQPPSSDDRALLEAQQRDDLAALGRLLLCTGCNNVAAAADPHSSAAFERSYSTELHTFVQDLMRGAYARISDVLPALTLHMADEFGCAQHHADLLEADLLRELENGRLVRLLCKLATLREETTDDVSGEQYVIQLFRDMVFHATDEHGRPTMDLSHILVHLNKLDAGIDEKVLLTSRDELSCLVVSYADLKQFIETALA</sequence>
<dbReference type="GO" id="GO:0031251">
    <property type="term" value="C:PAN complex"/>
    <property type="evidence" value="ECO:0007669"/>
    <property type="project" value="UniProtKB-UniRule"/>
</dbReference>
<dbReference type="Pfam" id="PF18101">
    <property type="entry name" value="Pan3_CK"/>
    <property type="match status" value="1"/>
</dbReference>
<feature type="binding site" evidence="7">
    <location>
        <position position="198"/>
    </location>
    <ligand>
        <name>ATP</name>
        <dbReference type="ChEBI" id="CHEBI:30616"/>
    </ligand>
</feature>
<evidence type="ECO:0000259" key="8">
    <source>
        <dbReference type="Pfam" id="PF18101"/>
    </source>
</evidence>
<dbReference type="InterPro" id="IPR011009">
    <property type="entry name" value="Kinase-like_dom_sf"/>
</dbReference>
<comment type="caution">
    <text evidence="7">Lacks conserved residue(s) required for the propagation of feature annotation.</text>
</comment>
<evidence type="ECO:0000313" key="10">
    <source>
        <dbReference type="Proteomes" id="UP000269793"/>
    </source>
</evidence>
<dbReference type="OrthoDB" id="204958at2759"/>
<dbReference type="Proteomes" id="UP000269793">
    <property type="component" value="Chromosome IV"/>
</dbReference>
<dbReference type="AlphaFoldDB" id="A0A3G2SBA2"/>
<evidence type="ECO:0000313" key="9">
    <source>
        <dbReference type="EMBL" id="AYO43507.1"/>
    </source>
</evidence>
<dbReference type="SUPFAM" id="SSF56112">
    <property type="entry name" value="Protein kinase-like (PK-like)"/>
    <property type="match status" value="1"/>
</dbReference>
<dbReference type="PANTHER" id="PTHR12272">
    <property type="entry name" value="DEADENYLATION COMPLEX SUBUNIT PAN3"/>
    <property type="match status" value="1"/>
</dbReference>
<evidence type="ECO:0000256" key="4">
    <source>
        <dbReference type="ARBA" id="ARBA00022741"/>
    </source>
</evidence>
<dbReference type="Gene3D" id="1.10.287.3700">
    <property type="match status" value="1"/>
</dbReference>
<evidence type="ECO:0000256" key="1">
    <source>
        <dbReference type="ARBA" id="ARBA00004496"/>
    </source>
</evidence>
<dbReference type="HAMAP" id="MF_03181">
    <property type="entry name" value="PAN3"/>
    <property type="match status" value="1"/>
</dbReference>
<dbReference type="PANTHER" id="PTHR12272:SF11">
    <property type="entry name" value="PAN2-PAN3 DEADENYLATION COMPLEX SUBUNIT PAN3"/>
    <property type="match status" value="1"/>
</dbReference>
<feature type="binding site" evidence="7">
    <location>
        <begin position="313"/>
        <end position="314"/>
    </location>
    <ligand>
        <name>ATP</name>
        <dbReference type="ChEBI" id="CHEBI:30616"/>
    </ligand>
</feature>
<comment type="domain">
    <text evidence="7">The N-terminal zinc finger binds to poly(A) RNA.</text>
</comment>
<evidence type="ECO:0000256" key="5">
    <source>
        <dbReference type="ARBA" id="ARBA00022840"/>
    </source>
</evidence>
<dbReference type="STRING" id="425264.A0A3G2SBA2"/>
<dbReference type="InterPro" id="IPR030844">
    <property type="entry name" value="PAN3"/>
</dbReference>
<evidence type="ECO:0000256" key="7">
    <source>
        <dbReference type="HAMAP-Rule" id="MF_03181"/>
    </source>
</evidence>
<keyword evidence="6 7" id="KW-0175">Coiled coil</keyword>
<name>A0A3G2SBA2_MALR7</name>
<dbReference type="GO" id="GO:0000289">
    <property type="term" value="P:nuclear-transcribed mRNA poly(A) tail shortening"/>
    <property type="evidence" value="ECO:0007669"/>
    <property type="project" value="UniProtKB-UniRule"/>
</dbReference>
<evidence type="ECO:0000256" key="2">
    <source>
        <dbReference type="ARBA" id="ARBA00022490"/>
    </source>
</evidence>
<comment type="similarity">
    <text evidence="7">Belongs to the protein kinase superfamily. PAN3 family.</text>
</comment>
<comment type="domain">
    <text evidence="7">Contains a pseudokinase domain. The protein kinase domain is predicted to be catalytically inactive because some of the residues important for catalytic activity are substituted and it lacks the equivalent of the binding site for a peptide substrate. However, it has retained an ATP-binding site and ATP-binding is required for mRNA degradation, stimulating the activity of the PAN2 nuclease in vitro. The nucleotide-binding site is juxtaposed to the RNase active site of PAN2 in the complex and may actually bind nucleosides of a poly(A) RNA rather than ATP, feeding the poly(A)-tail to the active site of the deadenylase and thus increasing the efficiency with which this distributive enzyme degrades oligo(A) RNAs.</text>
</comment>
<keyword evidence="4 7" id="KW-0547">Nucleotide-binding</keyword>
<gene>
    <name evidence="7 9" type="primary">PAN3</name>
    <name evidence="9" type="ORF">DNF11_2557</name>
</gene>
<dbReference type="GO" id="GO:0008143">
    <property type="term" value="F:poly(A) binding"/>
    <property type="evidence" value="ECO:0007669"/>
    <property type="project" value="TreeGrafter"/>
</dbReference>
<keyword evidence="3 7" id="KW-0507">mRNA processing</keyword>
<dbReference type="GO" id="GO:0005524">
    <property type="term" value="F:ATP binding"/>
    <property type="evidence" value="ECO:0007669"/>
    <property type="project" value="UniProtKB-UniRule"/>
</dbReference>
<keyword evidence="2 7" id="KW-0963">Cytoplasm</keyword>
<feature type="coiled-coil region" evidence="7">
    <location>
        <begin position="414"/>
        <end position="452"/>
    </location>
</feature>
<dbReference type="Gene3D" id="1.10.510.10">
    <property type="entry name" value="Transferase(Phosphotransferase) domain 1"/>
    <property type="match status" value="1"/>
</dbReference>
<protein>
    <recommendedName>
        <fullName evidence="7">PAN2-PAN3 deadenylation complex subunit PAN3</fullName>
    </recommendedName>
    <alternativeName>
        <fullName evidence="7">PAB1P-dependent poly(A)-specific ribonuclease</fullName>
    </alternativeName>
    <alternativeName>
        <fullName evidence="7">Poly(A)-nuclease deadenylation complex subunit 3</fullName>
        <shortName evidence="7">PAN deadenylation complex subunit 3</shortName>
    </alternativeName>
</protein>
<feature type="region of interest" description="Knob domain" evidence="7">
    <location>
        <begin position="453"/>
        <end position="534"/>
    </location>
</feature>
<dbReference type="VEuPathDB" id="FungiDB:DNF11_2557"/>
<dbReference type="EMBL" id="CP033151">
    <property type="protein sequence ID" value="AYO43507.1"/>
    <property type="molecule type" value="Genomic_DNA"/>
</dbReference>
<feature type="domain" description="Pan3 C-terminal knob" evidence="8">
    <location>
        <begin position="405"/>
        <end position="532"/>
    </location>
</feature>
<reference evidence="9 10" key="1">
    <citation type="submission" date="2018-10" db="EMBL/GenBank/DDBJ databases">
        <title>Complete genome sequence of Malassezia restricta CBS 7877.</title>
        <authorList>
            <person name="Morand S.C."/>
            <person name="Bertignac M."/>
            <person name="Iltis A."/>
            <person name="Kolder I."/>
            <person name="Pirovano W."/>
            <person name="Jourdain R."/>
            <person name="Clavaud C."/>
        </authorList>
    </citation>
    <scope>NUCLEOTIDE SEQUENCE [LARGE SCALE GENOMIC DNA]</scope>
    <source>
        <strain evidence="9 10">CBS 7877</strain>
    </source>
</reference>
<proteinExistence type="inferred from homology"/>
<evidence type="ECO:0000256" key="3">
    <source>
        <dbReference type="ARBA" id="ARBA00022664"/>
    </source>
</evidence>
<comment type="domain">
    <text evidence="7">The pseudokinase domain, the coiled-coil (CC), and C-terminal knob domain (CK) form a structural unit (PKC) that forms an extensive high-affinity interaction surface for PAN2.</text>
</comment>
<accession>A0A3G2SBA2</accession>
<evidence type="ECO:0000256" key="6">
    <source>
        <dbReference type="ARBA" id="ARBA00023054"/>
    </source>
</evidence>
<comment type="subunit">
    <text evidence="7">Homodimer. Forms a heterotrimer with a catalytic subunit PAN2 to form the poly(A)-nuclease (PAN) deadenylation complex. Interacts (via PAM-2 motif) with poly(A)-binding protein PAB1 (via PABC domain), conferring substrate specificity of the enzyme complex.</text>
</comment>
<comment type="function">
    <text evidence="7">Regulatory subunit of the poly(A)-nuclease (PAN) deadenylation complex, one of two cytoplasmic mRNA deadenylases involved in mRNA turnover. PAN specifically shortens poly(A) tails of RNA and the activity is stimulated by poly(A)-binding protein PAB1. PAN deadenylation is followed by rapid degradation of the shortened mRNA tails by the CCR4-NOT complex. Deadenylated mRNAs are then degraded by two alternative mechanisms, namely exosome-mediated 3'-5' exonucleolytic degradation, or deadenlyation-dependent mRNA decaping and subsequent 5'-3' exonucleolytic degradation by XRN1. May also be involved in post-transcriptional maturation of mRNA poly(A) tails. PAN3 acts as a positive regulator for PAN activity, recruiting the catalytic subunit PAN2 to mRNA via its interaction with RNA and with PAB1.</text>
</comment>
<dbReference type="GO" id="GO:0000932">
    <property type="term" value="C:P-body"/>
    <property type="evidence" value="ECO:0007669"/>
    <property type="project" value="TreeGrafter"/>
</dbReference>
<dbReference type="InterPro" id="IPR041332">
    <property type="entry name" value="Pan3_CK"/>
</dbReference>
<keyword evidence="10" id="KW-1185">Reference proteome</keyword>
<dbReference type="Gene3D" id="1.20.5.5160">
    <property type="match status" value="1"/>
</dbReference>
<comment type="subcellular location">
    <subcellularLocation>
        <location evidence="1 7">Cytoplasm</location>
    </subcellularLocation>
</comment>
<feature type="binding site" evidence="7">
    <location>
        <begin position="247"/>
        <end position="254"/>
    </location>
    <ligand>
        <name>ATP</name>
        <dbReference type="ChEBI" id="CHEBI:30616"/>
    </ligand>
</feature>